<evidence type="ECO:0000256" key="8">
    <source>
        <dbReference type="ARBA" id="ARBA00023242"/>
    </source>
</evidence>
<evidence type="ECO:0000313" key="12">
    <source>
        <dbReference type="EMBL" id="WOH11430.1"/>
    </source>
</evidence>
<dbReference type="GO" id="GO:0006357">
    <property type="term" value="P:regulation of transcription by RNA polymerase II"/>
    <property type="evidence" value="ECO:0007669"/>
    <property type="project" value="TreeGrafter"/>
</dbReference>
<keyword evidence="7" id="KW-0804">Transcription</keyword>
<dbReference type="InterPro" id="IPR036390">
    <property type="entry name" value="WH_DNA-bd_sf"/>
</dbReference>
<reference evidence="12" key="2">
    <citation type="submission" date="2022-03" db="EMBL/GenBank/DDBJ databases">
        <title>Draft title - Genomic analysis of global carrot germplasm unveils the trajectory of domestication and the origin of high carotenoid orange carrot.</title>
        <authorList>
            <person name="Iorizzo M."/>
            <person name="Ellison S."/>
            <person name="Senalik D."/>
            <person name="Macko-Podgorni A."/>
            <person name="Grzebelus D."/>
            <person name="Bostan H."/>
            <person name="Rolling W."/>
            <person name="Curaba J."/>
            <person name="Simon P."/>
        </authorList>
    </citation>
    <scope>NUCLEOTIDE SEQUENCE</scope>
    <source>
        <tissue evidence="12">Leaf</tissue>
    </source>
</reference>
<feature type="domain" description="HSF-type DNA-binding" evidence="11">
    <location>
        <begin position="103"/>
        <end position="127"/>
    </location>
</feature>
<evidence type="ECO:0000256" key="5">
    <source>
        <dbReference type="ARBA" id="ARBA00023016"/>
    </source>
</evidence>
<dbReference type="PANTHER" id="PTHR10015">
    <property type="entry name" value="HEAT SHOCK TRANSCRIPTION FACTOR"/>
    <property type="match status" value="1"/>
</dbReference>
<dbReference type="GO" id="GO:0034605">
    <property type="term" value="P:cellular response to heat"/>
    <property type="evidence" value="ECO:0007669"/>
    <property type="project" value="TreeGrafter"/>
</dbReference>
<keyword evidence="10" id="KW-0175">Coiled coil</keyword>
<gene>
    <name evidence="12" type="ORF">DCAR_0830916</name>
</gene>
<comment type="subcellular location">
    <subcellularLocation>
        <location evidence="1">Nucleus</location>
    </subcellularLocation>
</comment>
<evidence type="ECO:0000256" key="3">
    <source>
        <dbReference type="ARBA" id="ARBA00022553"/>
    </source>
</evidence>
<evidence type="ECO:0000256" key="10">
    <source>
        <dbReference type="SAM" id="Coils"/>
    </source>
</evidence>
<dbReference type="FunFam" id="1.10.10.10:FF:000037">
    <property type="entry name" value="Heat stress transcription factor B-4"/>
    <property type="match status" value="1"/>
</dbReference>
<keyword evidence="8" id="KW-0539">Nucleus</keyword>
<dbReference type="EMBL" id="CP093350">
    <property type="protein sequence ID" value="WOH11430.1"/>
    <property type="molecule type" value="Genomic_DNA"/>
</dbReference>
<keyword evidence="6" id="KW-0238">DNA-binding</keyword>
<dbReference type="PANTHER" id="PTHR10015:SF448">
    <property type="entry name" value="HEAT STRESS TRANSCRIPTION FACTOR A-7A-LIKE"/>
    <property type="match status" value="1"/>
</dbReference>
<dbReference type="GO" id="GO:0003700">
    <property type="term" value="F:DNA-binding transcription factor activity"/>
    <property type="evidence" value="ECO:0007669"/>
    <property type="project" value="InterPro"/>
</dbReference>
<evidence type="ECO:0000259" key="11">
    <source>
        <dbReference type="PROSITE" id="PS00434"/>
    </source>
</evidence>
<keyword evidence="13" id="KW-1185">Reference proteome</keyword>
<reference evidence="12" key="1">
    <citation type="journal article" date="2016" name="Nat. Genet.">
        <title>A high-quality carrot genome assembly provides new insights into carotenoid accumulation and asterid genome evolution.</title>
        <authorList>
            <person name="Iorizzo M."/>
            <person name="Ellison S."/>
            <person name="Senalik D."/>
            <person name="Zeng P."/>
            <person name="Satapoomin P."/>
            <person name="Huang J."/>
            <person name="Bowman M."/>
            <person name="Iovene M."/>
            <person name="Sanseverino W."/>
            <person name="Cavagnaro P."/>
            <person name="Yildiz M."/>
            <person name="Macko-Podgorni A."/>
            <person name="Moranska E."/>
            <person name="Grzebelus E."/>
            <person name="Grzebelus D."/>
            <person name="Ashrafi H."/>
            <person name="Zheng Z."/>
            <person name="Cheng S."/>
            <person name="Spooner D."/>
            <person name="Van Deynze A."/>
            <person name="Simon P."/>
        </authorList>
    </citation>
    <scope>NUCLEOTIDE SEQUENCE</scope>
    <source>
        <tissue evidence="12">Leaf</tissue>
    </source>
</reference>
<evidence type="ECO:0000256" key="7">
    <source>
        <dbReference type="ARBA" id="ARBA00023163"/>
    </source>
</evidence>
<dbReference type="SUPFAM" id="SSF46785">
    <property type="entry name" value="Winged helix' DNA-binding domain"/>
    <property type="match status" value="1"/>
</dbReference>
<feature type="coiled-coil region" evidence="10">
    <location>
        <begin position="176"/>
        <end position="203"/>
    </location>
</feature>
<comment type="similarity">
    <text evidence="9">Belongs to the HSF family.</text>
</comment>
<protein>
    <recommendedName>
        <fullName evidence="11">HSF-type DNA-binding domain-containing protein</fullName>
    </recommendedName>
</protein>
<sequence>MDGFTGLDQNSLCSESELEALFAAASDENIAHEVSLKKEAIVVVDDEEVPQPLKGLYEDGPTPFIKKIYGMVGDAETDGIISWSESGMSFVIRDQYKFCVEILPKHFKHANFSSFIRQLNTYNFKKLSLERWEYANEGFQKGKDHLLKNIKRKKHQPDQQVPQDGKNSQLSLYHENLKKEAELEKLKSDTEKLRTELLIIQKEQESADNYLLSVKERLIRTEHKQQQMFICMARAFKNPLFNEILMQQLREKEALDTAGTSKKQKLIAPQCNKSLVEAIYYAGGSQAKDDFTMIDTEAQKAYFHNEAKNPVVQSQKVNEVLATKPSDIALDNCLLVENLLADDVVSETKAATEQANVHSKVVLELEELITKVSANWEVSMKEMVEQAVCLQSQF</sequence>
<evidence type="ECO:0000256" key="9">
    <source>
        <dbReference type="RuleBase" id="RU004020"/>
    </source>
</evidence>
<keyword evidence="4" id="KW-0805">Transcription regulation</keyword>
<keyword evidence="5" id="KW-0346">Stress response</keyword>
<dbReference type="PRINTS" id="PR00056">
    <property type="entry name" value="HSFDOMAIN"/>
</dbReference>
<evidence type="ECO:0000256" key="1">
    <source>
        <dbReference type="ARBA" id="ARBA00004123"/>
    </source>
</evidence>
<dbReference type="GO" id="GO:0000978">
    <property type="term" value="F:RNA polymerase II cis-regulatory region sequence-specific DNA binding"/>
    <property type="evidence" value="ECO:0007669"/>
    <property type="project" value="TreeGrafter"/>
</dbReference>
<dbReference type="AlphaFoldDB" id="A0AAF0XNL8"/>
<evidence type="ECO:0000256" key="6">
    <source>
        <dbReference type="ARBA" id="ARBA00023125"/>
    </source>
</evidence>
<evidence type="ECO:0000313" key="13">
    <source>
        <dbReference type="Proteomes" id="UP000077755"/>
    </source>
</evidence>
<comment type="subunit">
    <text evidence="2">Homotrimer.</text>
</comment>
<name>A0AAF0XNL8_DAUCS</name>
<dbReference type="Pfam" id="PF00447">
    <property type="entry name" value="HSF_DNA-bind"/>
    <property type="match status" value="1"/>
</dbReference>
<dbReference type="GO" id="GO:0005634">
    <property type="term" value="C:nucleus"/>
    <property type="evidence" value="ECO:0007669"/>
    <property type="project" value="UniProtKB-SubCell"/>
</dbReference>
<dbReference type="InterPro" id="IPR036388">
    <property type="entry name" value="WH-like_DNA-bd_sf"/>
</dbReference>
<proteinExistence type="inferred from homology"/>
<dbReference type="Proteomes" id="UP000077755">
    <property type="component" value="Chromosome 8"/>
</dbReference>
<keyword evidence="3" id="KW-0597">Phosphoprotein</keyword>
<dbReference type="InterPro" id="IPR000232">
    <property type="entry name" value="HSF_DNA-bd"/>
</dbReference>
<evidence type="ECO:0000256" key="2">
    <source>
        <dbReference type="ARBA" id="ARBA00011233"/>
    </source>
</evidence>
<evidence type="ECO:0000256" key="4">
    <source>
        <dbReference type="ARBA" id="ARBA00023015"/>
    </source>
</evidence>
<dbReference type="SMART" id="SM00415">
    <property type="entry name" value="HSF"/>
    <property type="match status" value="1"/>
</dbReference>
<dbReference type="PROSITE" id="PS00434">
    <property type="entry name" value="HSF_DOMAIN"/>
    <property type="match status" value="1"/>
</dbReference>
<accession>A0AAF0XNL8</accession>
<dbReference type="Gene3D" id="1.10.10.10">
    <property type="entry name" value="Winged helix-like DNA-binding domain superfamily/Winged helix DNA-binding domain"/>
    <property type="match status" value="1"/>
</dbReference>
<organism evidence="12 13">
    <name type="scientific">Daucus carota subsp. sativus</name>
    <name type="common">Carrot</name>
    <dbReference type="NCBI Taxonomy" id="79200"/>
    <lineage>
        <taxon>Eukaryota</taxon>
        <taxon>Viridiplantae</taxon>
        <taxon>Streptophyta</taxon>
        <taxon>Embryophyta</taxon>
        <taxon>Tracheophyta</taxon>
        <taxon>Spermatophyta</taxon>
        <taxon>Magnoliopsida</taxon>
        <taxon>eudicotyledons</taxon>
        <taxon>Gunneridae</taxon>
        <taxon>Pentapetalae</taxon>
        <taxon>asterids</taxon>
        <taxon>campanulids</taxon>
        <taxon>Apiales</taxon>
        <taxon>Apiaceae</taxon>
        <taxon>Apioideae</taxon>
        <taxon>Scandiceae</taxon>
        <taxon>Daucinae</taxon>
        <taxon>Daucus</taxon>
        <taxon>Daucus sect. Daucus</taxon>
    </lineage>
</organism>